<dbReference type="Gene3D" id="3.30.1460.30">
    <property type="entry name" value="YgaC/TfoX-N like chaperone"/>
    <property type="match status" value="1"/>
</dbReference>
<dbReference type="RefSeq" id="WP_183527418.1">
    <property type="nucleotide sequence ID" value="NZ_JACIJM010000003.1"/>
</dbReference>
<name>A0A7W9BJL8_9RHOB</name>
<dbReference type="Pfam" id="PF04993">
    <property type="entry name" value="TfoX_N"/>
    <property type="match status" value="1"/>
</dbReference>
<feature type="domain" description="TfoX N-terminal" evidence="1">
    <location>
        <begin position="13"/>
        <end position="93"/>
    </location>
</feature>
<sequence length="96" mass="10512">MSLSDGDIAFAVDLFNDLGALTTRKMFGGMCLYHDGTVFALQSSDGCLYLKTKNPVALFDAQTDQFHNMPYYAIPEDILDDPDTACALARRALIAL</sequence>
<dbReference type="SUPFAM" id="SSF159894">
    <property type="entry name" value="YgaC/TfoX-N like"/>
    <property type="match status" value="1"/>
</dbReference>
<comment type="caution">
    <text evidence="2">The sequence shown here is derived from an EMBL/GenBank/DDBJ whole genome shotgun (WGS) entry which is preliminary data.</text>
</comment>
<protein>
    <submittedName>
        <fullName evidence="2">DNA transformation protein</fullName>
    </submittedName>
</protein>
<reference evidence="2 3" key="1">
    <citation type="submission" date="2020-08" db="EMBL/GenBank/DDBJ databases">
        <title>Genomic Encyclopedia of Type Strains, Phase IV (KMG-IV): sequencing the most valuable type-strain genomes for metagenomic binning, comparative biology and taxonomic classification.</title>
        <authorList>
            <person name="Goeker M."/>
        </authorList>
    </citation>
    <scope>NUCLEOTIDE SEQUENCE [LARGE SCALE GENOMIC DNA]</scope>
    <source>
        <strain evidence="2 3">DSM 101064</strain>
    </source>
</reference>
<keyword evidence="3" id="KW-1185">Reference proteome</keyword>
<dbReference type="EMBL" id="JACIJM010000003">
    <property type="protein sequence ID" value="MBB5721767.1"/>
    <property type="molecule type" value="Genomic_DNA"/>
</dbReference>
<evidence type="ECO:0000313" key="3">
    <source>
        <dbReference type="Proteomes" id="UP000535415"/>
    </source>
</evidence>
<proteinExistence type="predicted"/>
<organism evidence="2 3">
    <name type="scientific">Yoonia ponticola</name>
    <dbReference type="NCBI Taxonomy" id="1524255"/>
    <lineage>
        <taxon>Bacteria</taxon>
        <taxon>Pseudomonadati</taxon>
        <taxon>Pseudomonadota</taxon>
        <taxon>Alphaproteobacteria</taxon>
        <taxon>Rhodobacterales</taxon>
        <taxon>Paracoccaceae</taxon>
        <taxon>Yoonia</taxon>
    </lineage>
</organism>
<dbReference type="Proteomes" id="UP000535415">
    <property type="component" value="Unassembled WGS sequence"/>
</dbReference>
<dbReference type="InterPro" id="IPR007076">
    <property type="entry name" value="TfoX_N"/>
</dbReference>
<gene>
    <name evidence="2" type="ORF">FHS72_001379</name>
</gene>
<evidence type="ECO:0000259" key="1">
    <source>
        <dbReference type="Pfam" id="PF04993"/>
    </source>
</evidence>
<dbReference type="AlphaFoldDB" id="A0A7W9BJL8"/>
<accession>A0A7W9BJL8</accession>
<evidence type="ECO:0000313" key="2">
    <source>
        <dbReference type="EMBL" id="MBB5721767.1"/>
    </source>
</evidence>